<feature type="coiled-coil region" evidence="1">
    <location>
        <begin position="397"/>
        <end position="445"/>
    </location>
</feature>
<feature type="compositionally biased region" description="Polar residues" evidence="2">
    <location>
        <begin position="30"/>
        <end position="51"/>
    </location>
</feature>
<proteinExistence type="predicted"/>
<feature type="compositionally biased region" description="Basic and acidic residues" evidence="2">
    <location>
        <begin position="170"/>
        <end position="179"/>
    </location>
</feature>
<feature type="region of interest" description="Disordered" evidence="2">
    <location>
        <begin position="22"/>
        <end position="58"/>
    </location>
</feature>
<organism evidence="4 5">
    <name type="scientific">Linnemannia elongata AG-77</name>
    <dbReference type="NCBI Taxonomy" id="1314771"/>
    <lineage>
        <taxon>Eukaryota</taxon>
        <taxon>Fungi</taxon>
        <taxon>Fungi incertae sedis</taxon>
        <taxon>Mucoromycota</taxon>
        <taxon>Mortierellomycotina</taxon>
        <taxon>Mortierellomycetes</taxon>
        <taxon>Mortierellales</taxon>
        <taxon>Mortierellaceae</taxon>
        <taxon>Linnemannia</taxon>
    </lineage>
</organism>
<reference evidence="4 5" key="1">
    <citation type="submission" date="2016-05" db="EMBL/GenBank/DDBJ databases">
        <title>Genome sequencing reveals origins of a unique bacterial endosymbiosis in the earliest lineages of terrestrial Fungi.</title>
        <authorList>
            <consortium name="DOE Joint Genome Institute"/>
            <person name="Uehling J."/>
            <person name="Gryganskyi A."/>
            <person name="Hameed K."/>
            <person name="Tschaplinski T."/>
            <person name="Misztal P."/>
            <person name="Wu S."/>
            <person name="Desiro A."/>
            <person name="Vande Pol N."/>
            <person name="Du Z.-Y."/>
            <person name="Zienkiewicz A."/>
            <person name="Zienkiewicz K."/>
            <person name="Morin E."/>
            <person name="Tisserant E."/>
            <person name="Splivallo R."/>
            <person name="Hainaut M."/>
            <person name="Henrissat B."/>
            <person name="Ohm R."/>
            <person name="Kuo A."/>
            <person name="Yan J."/>
            <person name="Lipzen A."/>
            <person name="Nolan M."/>
            <person name="Labutti K."/>
            <person name="Barry K."/>
            <person name="Goldstein A."/>
            <person name="Labbe J."/>
            <person name="Schadt C."/>
            <person name="Tuskan G."/>
            <person name="Grigoriev I."/>
            <person name="Martin F."/>
            <person name="Vilgalys R."/>
            <person name="Bonito G."/>
        </authorList>
    </citation>
    <scope>NUCLEOTIDE SEQUENCE [LARGE SCALE GENOMIC DNA]</scope>
    <source>
        <strain evidence="4 5">AG-77</strain>
    </source>
</reference>
<dbReference type="EMBL" id="KV442038">
    <property type="protein sequence ID" value="OAQ29932.1"/>
    <property type="molecule type" value="Genomic_DNA"/>
</dbReference>
<feature type="region of interest" description="Disordered" evidence="2">
    <location>
        <begin position="216"/>
        <end position="235"/>
    </location>
</feature>
<keyword evidence="3" id="KW-0812">Transmembrane</keyword>
<sequence length="447" mass="49324">MGNTLVGPGVLRDTLEYPSTTEGSIMVGRNHTNNRSPHYQQHHSSSTNTPSGPFVGLQGLLATPPSTIGTRFRRSYFGQFVFLVGLLSLIVFLQDSMLSSSKEGERKVTPVIVVGSEEDVLSGRKESLGELGGGYSRVQTVTTAIAQDSLIRQQQQKQKQQPSPLLSPPHEQKGLLQDEKEERLLEVERLLKADKEEAEDMSEAVAAVMTADTLAEPDVVTSPTTSNDNSDGRIRGMKKTTTQWLKTFANLLIGHGPVDLDDEDVVVVEQGQYRTHGMVDDEGLAVFIPDIKQQGQEAEIVSVPAVVVMDVPGQESIPEYQVLPSNPTSSPPQVPQVPQSEPIHAKYQWTTSRIQKALDPALEALSSSFPPVTPRPQDKGDKMSRLEIVSWQQEQDLTECRGQKDNYEHDIENLRHVIDEQDSDLRDLRGQIEALKAQAAAFEAEFE</sequence>
<feature type="transmembrane region" description="Helical" evidence="3">
    <location>
        <begin position="76"/>
        <end position="93"/>
    </location>
</feature>
<accession>A0A197JX87</accession>
<dbReference type="OrthoDB" id="2442909at2759"/>
<keyword evidence="1" id="KW-0175">Coiled coil</keyword>
<evidence type="ECO:0000256" key="3">
    <source>
        <dbReference type="SAM" id="Phobius"/>
    </source>
</evidence>
<evidence type="ECO:0000313" key="4">
    <source>
        <dbReference type="EMBL" id="OAQ29932.1"/>
    </source>
</evidence>
<evidence type="ECO:0000256" key="1">
    <source>
        <dbReference type="SAM" id="Coils"/>
    </source>
</evidence>
<name>A0A197JX87_9FUNG</name>
<feature type="compositionally biased region" description="Low complexity" evidence="2">
    <location>
        <begin position="153"/>
        <end position="164"/>
    </location>
</feature>
<keyword evidence="3" id="KW-0472">Membrane</keyword>
<protein>
    <submittedName>
        <fullName evidence="4">Uncharacterized protein</fullName>
    </submittedName>
</protein>
<feature type="region of interest" description="Disordered" evidence="2">
    <location>
        <begin position="151"/>
        <end position="179"/>
    </location>
</feature>
<gene>
    <name evidence="4" type="ORF">K457DRAFT_125523</name>
</gene>
<dbReference type="Proteomes" id="UP000078512">
    <property type="component" value="Unassembled WGS sequence"/>
</dbReference>
<keyword evidence="3" id="KW-1133">Transmembrane helix</keyword>
<dbReference type="AlphaFoldDB" id="A0A197JX87"/>
<evidence type="ECO:0000313" key="5">
    <source>
        <dbReference type="Proteomes" id="UP000078512"/>
    </source>
</evidence>
<keyword evidence="5" id="KW-1185">Reference proteome</keyword>
<evidence type="ECO:0000256" key="2">
    <source>
        <dbReference type="SAM" id="MobiDB-lite"/>
    </source>
</evidence>